<reference evidence="1 2" key="1">
    <citation type="submission" date="2023-06" db="EMBL/GenBank/DDBJ databases">
        <title>Actinomycetospora Odt1-22.</title>
        <authorList>
            <person name="Supong K."/>
        </authorList>
    </citation>
    <scope>NUCLEOTIDE SEQUENCE [LARGE SCALE GENOMIC DNA]</scope>
    <source>
        <strain evidence="1 2">Odt1-22</strain>
    </source>
</reference>
<dbReference type="Proteomes" id="UP001231924">
    <property type="component" value="Unassembled WGS sequence"/>
</dbReference>
<dbReference type="InterPro" id="IPR008868">
    <property type="entry name" value="TniB"/>
</dbReference>
<keyword evidence="2" id="KW-1185">Reference proteome</keyword>
<evidence type="ECO:0000313" key="1">
    <source>
        <dbReference type="EMBL" id="MDL5160457.1"/>
    </source>
</evidence>
<comment type="caution">
    <text evidence="1">The sequence shown here is derived from an EMBL/GenBank/DDBJ whole genome shotgun (WGS) entry which is preliminary data.</text>
</comment>
<protein>
    <submittedName>
        <fullName evidence="1">TniB family NTP-binding protein</fullName>
    </submittedName>
</protein>
<dbReference type="Pfam" id="PF05621">
    <property type="entry name" value="TniB"/>
    <property type="match status" value="1"/>
</dbReference>
<dbReference type="SUPFAM" id="SSF52540">
    <property type="entry name" value="P-loop containing nucleoside triphosphate hydrolases"/>
    <property type="match status" value="1"/>
</dbReference>
<evidence type="ECO:0000313" key="2">
    <source>
        <dbReference type="Proteomes" id="UP001231924"/>
    </source>
</evidence>
<dbReference type="InterPro" id="IPR027417">
    <property type="entry name" value="P-loop_NTPase"/>
</dbReference>
<dbReference type="EMBL" id="JASVWF010000011">
    <property type="protein sequence ID" value="MDL5160457.1"/>
    <property type="molecule type" value="Genomic_DNA"/>
</dbReference>
<organism evidence="1 2">
    <name type="scientific">Actinomycetospora termitidis</name>
    <dbReference type="NCBI Taxonomy" id="3053470"/>
    <lineage>
        <taxon>Bacteria</taxon>
        <taxon>Bacillati</taxon>
        <taxon>Actinomycetota</taxon>
        <taxon>Actinomycetes</taxon>
        <taxon>Pseudonocardiales</taxon>
        <taxon>Pseudonocardiaceae</taxon>
        <taxon>Actinomycetospora</taxon>
    </lineage>
</organism>
<accession>A0ABT7MKJ9</accession>
<gene>
    <name evidence="1" type="ORF">QRT03_31135</name>
</gene>
<dbReference type="Gene3D" id="3.40.50.300">
    <property type="entry name" value="P-loop containing nucleotide triphosphate hydrolases"/>
    <property type="match status" value="1"/>
</dbReference>
<sequence length="282" mass="31323">MRAERWIGYPRVAAALRRLDELWDWPSRQRMPNLLIAGPTNNGKSILIEKFRRTVDARVAAMPEDRLTPPIPLVVMQMPSEPSVTRFYAALLDACGSPDPVGGQARPRAVDLERTAMWWLGGNGLRVLVIDELHNMLAGNASRRREFLNLLRQLGNNLRVPLVGVGTHDAYLAIRSDDQLENRFQPVVLPRWEADSDETRSLLASFAASFPLRRRSDIAQPEMAEYLIARSEGTIGELAALLSSAAALAISSGDESINAETLAATEYLGPSERRRVFERALG</sequence>
<name>A0ABT7MKJ9_9PSEU</name>
<proteinExistence type="predicted"/>
<dbReference type="RefSeq" id="WP_286057060.1">
    <property type="nucleotide sequence ID" value="NZ_JASVWF010000011.1"/>
</dbReference>